<organism evidence="1 2">
    <name type="scientific">Streptococcus anginosus</name>
    <dbReference type="NCBI Taxonomy" id="1328"/>
    <lineage>
        <taxon>Bacteria</taxon>
        <taxon>Bacillati</taxon>
        <taxon>Bacillota</taxon>
        <taxon>Bacilli</taxon>
        <taxon>Lactobacillales</taxon>
        <taxon>Streptococcaceae</taxon>
        <taxon>Streptococcus</taxon>
        <taxon>Streptococcus anginosus group</taxon>
    </lineage>
</organism>
<evidence type="ECO:0000313" key="1">
    <source>
        <dbReference type="EMBL" id="MFW4408583.1"/>
    </source>
</evidence>
<name>A0ACC7PPX3_STRAP</name>
<comment type="caution">
    <text evidence="1">The sequence shown here is derived from an EMBL/GenBank/DDBJ whole genome shotgun (WGS) entry which is preliminary data.</text>
</comment>
<evidence type="ECO:0000313" key="2">
    <source>
        <dbReference type="Proteomes" id="UP001286110"/>
    </source>
</evidence>
<dbReference type="Proteomes" id="UP001286110">
    <property type="component" value="Unassembled WGS sequence"/>
</dbReference>
<dbReference type="EMBL" id="JAWWVP020000002">
    <property type="protein sequence ID" value="MFW4408583.1"/>
    <property type="molecule type" value="Genomic_DNA"/>
</dbReference>
<proteinExistence type="predicted"/>
<reference evidence="1" key="1">
    <citation type="submission" date="2025-03" db="EMBL/GenBank/DDBJ databases">
        <title>Draft genomes of bacteria isolated from urogenital samples.</title>
        <authorList>
            <person name="Appleberry H."/>
            <person name="Kolar O."/>
            <person name="Kula A."/>
            <person name="Putonti C."/>
        </authorList>
    </citation>
    <scope>NUCLEOTIDE SEQUENCE</scope>
    <source>
        <strain evidence="1">UMB1758</strain>
    </source>
</reference>
<protein>
    <submittedName>
        <fullName evidence="1">Cna B-type domain-containing protein</fullName>
    </submittedName>
</protein>
<sequence>MKAKRWIGFFLSLLTIFTVLGFWNVQRVSAADVTSKVKIDNLKITIASTGSETEGIHGSNDTSMNLKYSGEFSFPNVAANEIKNGDYFIVKAPDNLSLKDGSLDLIDSTSHTQMGTVQVNNANHQLVFTFNEKVEGKQNIRGNFVAEATETLKKEGKTVTYVLPDGKKQTITYKVNKYEKTDVIGETITKYGYNDNNKAIAHFQMKINRAKKDMTGHVVKITDDVSKEAFASYIEGTFSMHEVEFETTNTNSSALKHIGDKYEITTDPKVYKADSDKKALLTFVNGKRGFELLMPTNMGTKSFFLTYDTSSPADTSTISNSAQYLIDNQPQLIWEKYGGSTGTKTEATFNLKTVKSVGASVTADIAGKIKITKFDKADAAVKLAGVVFEIIRKSDGVKVQEVTTDADGIAVSNHLNDGKYIVKEKTPKSGYQVNSQEFEVEMKGGKGVPLNISNKRVTVDFEATKTWVGGKKTDYKEVKLGLYVHKKGQTVADSKPVSGNYTPEVTESNGVYTYEWKNQLPKYDVDGTTELVYSVRELQDQTDLPLQEGEKVKVGENNYVVSYNADKTQVTNTYEVPKTNVTAKKVWVGGQERVRPTTYFKLYRTLEGGTEEAAPNAELKKVPTTDGTVKWTGLPATDQNAKKYTYSVKEVDDKGELITKVDGYTPSQIDPLTIKNTYSASPAEAVIEAKKKLEGRPTELQDEEFEFILKDNDGKEVQRIKNKGTNADGTGRVVFNPIKFTKEGHYQYTIVEAKAGETENGITYDNRTVPVIVHVYDNGRGQLVAWVEKFEISQVALPAADFSTSAPGSNLVPPISGAINTITDAGIQTFTNTYKATKVKVPVAATKSFINKNTDKPIQLQGGEFEFALFEKNGTDPIQTTTNDATGNIKFEDLEFNKADTYHYTIVEKNAGTTDKGITYSNKTIEVTIKVVDNGKGALEATVTYDNNDSTFENTYKAENAKAVLEVDKKLSNRNLEANMFEFTLTDQVGNVEKAKNGADGKVKFSELTFDEAGTYTYTIKEVKAGTTENGITYDAKTVTAKVTVTDDGQGKLHAAVEYSSDGTANSTTFNNVYTPAGDTSVTLGAKKVLEGKTLEAGKYSFVLKKADGTVVETVTNAADGTVTFSPISYNESQVGTHKYTISEVAGSETGITYDKTVQEVEVTVEKVSATELKATASKEAKDLVFTNKYTPAGDTSITLGAKKVLEGKTLEAGKYSFVLKKADGTVVETVTNAADGTVTFSPISYDESQVGTHKYTISEVAGSEAGITYDKTVREVEVKVEKISATELKATVSKEAKDLVFTNKYTPAPATKVKIAGKKVLEGKTLEAGKYNFALKKTDGSVVQTVTNDVDGNFAFDELTYDENQVGTHKYTISEVEGTETGVTYDKTVREVEVKVEKISATKLKATVSKEAKDLVFTNKYTPAPATKVKIAGKKVLEGKTLEAGKYNFALKKTDGSVVQTVTNDVDGNFAFDELTYDENQVGTHKYTISEVEGTETGVTYDKTVREVEVKVEKISATKLKATVSKEAKDLVFTNKYTPAKMQIPVKKIWDDADNQDGKRPTKITVKLLADGQDTDKTLELSEANGWAGNFTDLDADKGGAPIDYKVVEVSSVAGYTTEISGDAKTGFTITNKYTPETIDIKATKNWDDANNQDGKRPKYITVNLLADGEKVASKEVKAAADGTWSTVFTKLPKFKAGKVIKYSLTEEVVSEYTSEINDFNITNKYTPKMIDYQVTKTWNDNNNQDGKRPDHITVHLMKTVGGVTTEVEKYDIKVAEADPANGNVWKHTFTNLPKYEAGQEIVYSVKEDAVAGYETSIKGQEITNTHEPETIVISGKKVWEDANNQDGKRTATVKVQILKGKEIVDEIETSEEKGWAFESKPLPKYENGQEIRYEVKETTKIEGYTTINPKEPSADGKYTITNKRTPEKVNLTGQKTWNDANNQDNIRPTEIKVRLLADGKDTGKMATASAATGWKYSFEGLDRYKDGKEIVYSVEEVDVPKGYQSKVNGMNLVNSHTPEVTSVSGQKTWEDENDKDGLRPKEIQVRLLANGKDTGKVATVSEATGWKYNFEKLAKYEAGKEITYTVEEVSVPEGYTPKVDGMNITNRHTPEKPQIPQTPPSTPEKSKKKILPSTGSQNSFFALLAGLFTLSGAAYLLKKKA</sequence>
<accession>A0ACC7PPX3</accession>
<gene>
    <name evidence="1" type="ORF">SFH28_009165</name>
</gene>